<sequence>MISVRHLAVRTADLAASRRFYEEGLGLRYLGTRPPSVAMNLSDGAINLTLLPYEGPPRSALPEGTEPVHFGFVVEDLSATYRRLMKLGAHIVSEDINERRAQSGAEPQSSFKVLDPDGNVVDVTVRPDEWRVG</sequence>
<dbReference type="Pfam" id="PF00903">
    <property type="entry name" value="Glyoxalase"/>
    <property type="match status" value="1"/>
</dbReference>
<dbReference type="AlphaFoldDB" id="A0A6J4UBL5"/>
<dbReference type="EMBL" id="CADCWI010000022">
    <property type="protein sequence ID" value="CAA9544050.1"/>
    <property type="molecule type" value="Genomic_DNA"/>
</dbReference>
<dbReference type="InterPro" id="IPR029068">
    <property type="entry name" value="Glyas_Bleomycin-R_OHBP_Dase"/>
</dbReference>
<dbReference type="Gene3D" id="3.10.180.10">
    <property type="entry name" value="2,3-Dihydroxybiphenyl 1,2-Dioxygenase, domain 1"/>
    <property type="match status" value="1"/>
</dbReference>
<dbReference type="PROSITE" id="PS51819">
    <property type="entry name" value="VOC"/>
    <property type="match status" value="1"/>
</dbReference>
<organism evidence="2">
    <name type="scientific">uncultured Thermomicrobiales bacterium</name>
    <dbReference type="NCBI Taxonomy" id="1645740"/>
    <lineage>
        <taxon>Bacteria</taxon>
        <taxon>Pseudomonadati</taxon>
        <taxon>Thermomicrobiota</taxon>
        <taxon>Thermomicrobia</taxon>
        <taxon>Thermomicrobiales</taxon>
        <taxon>environmental samples</taxon>
    </lineage>
</organism>
<evidence type="ECO:0000313" key="2">
    <source>
        <dbReference type="EMBL" id="CAA9544050.1"/>
    </source>
</evidence>
<dbReference type="InterPro" id="IPR037523">
    <property type="entry name" value="VOC_core"/>
</dbReference>
<accession>A0A6J4UBL5</accession>
<proteinExistence type="predicted"/>
<dbReference type="CDD" id="cd06587">
    <property type="entry name" value="VOC"/>
    <property type="match status" value="1"/>
</dbReference>
<gene>
    <name evidence="2" type="ORF">AVDCRST_MAG43-415</name>
</gene>
<reference evidence="2" key="1">
    <citation type="submission" date="2020-02" db="EMBL/GenBank/DDBJ databases">
        <authorList>
            <person name="Meier V. D."/>
        </authorList>
    </citation>
    <scope>NUCLEOTIDE SEQUENCE</scope>
    <source>
        <strain evidence="2">AVDCRST_MAG43</strain>
    </source>
</reference>
<dbReference type="SUPFAM" id="SSF54593">
    <property type="entry name" value="Glyoxalase/Bleomycin resistance protein/Dihydroxybiphenyl dioxygenase"/>
    <property type="match status" value="1"/>
</dbReference>
<dbReference type="InterPro" id="IPR004360">
    <property type="entry name" value="Glyas_Fos-R_dOase_dom"/>
</dbReference>
<protein>
    <recommendedName>
        <fullName evidence="1">VOC domain-containing protein</fullName>
    </recommendedName>
</protein>
<name>A0A6J4UBL5_9BACT</name>
<evidence type="ECO:0000259" key="1">
    <source>
        <dbReference type="PROSITE" id="PS51819"/>
    </source>
</evidence>
<feature type="domain" description="VOC" evidence="1">
    <location>
        <begin position="3"/>
        <end position="126"/>
    </location>
</feature>